<dbReference type="PANTHER" id="PTHR43003">
    <property type="entry name" value="DNA-3-METHYLADENINE GLYCOSYLASE"/>
    <property type="match status" value="1"/>
</dbReference>
<sequence length="517" mass="50244">MLEVALKLGAAAGAAVGSASASLPEDGHALGGQPVAAAAGQPAAAVARRSPRIAAGGLAAHAGAPTHTCAVAIATMSTPAAAAAAAAPGVVPASGAAAATAAAAAGTDSLLPATPVAAPPPRTTAEATTPISAEPLAAGGGGGGGGRGGRRAAAGAGPAAEAAAPGAAAAATAATVSAAAGAVAVTAVAGAAAAATAGAAAAAAGAAAAAAPPGPAVLRSVSDLEAAVAHLRRVDPRLEPLIAAHGLPRPLIAARFKRRRRRRRRRGAGGRGRLLLQPQHRRPPQTMTGTRRRRRGGRAGGSCGGAAGAGGVFSALARSVAYQQLATKAASTIWGRVLGVCQVPTTAALTPGHLLAAAPEALRGAGLSGRKLEYLQGLAAAFRDRPGWEEELTAITDVDALVAQLQPLRGIGSWTVHMIAMFHLGLPDVLPTGDLGVRRGLQLMYGLRALPEVRQVEDIAAAWAPYRSVGAWYMWRIPPPPRSGGGGSSGSSKAKAGGSSSSKPAGGASKGRAAKGK</sequence>
<evidence type="ECO:0000313" key="6">
    <source>
        <dbReference type="Proteomes" id="UP000650467"/>
    </source>
</evidence>
<feature type="compositionally biased region" description="Gly residues" evidence="3">
    <location>
        <begin position="138"/>
        <end position="147"/>
    </location>
</feature>
<dbReference type="SMART" id="SM00478">
    <property type="entry name" value="ENDO3c"/>
    <property type="match status" value="1"/>
</dbReference>
<evidence type="ECO:0000256" key="3">
    <source>
        <dbReference type="SAM" id="MobiDB-lite"/>
    </source>
</evidence>
<dbReference type="GO" id="GO:0006285">
    <property type="term" value="P:base-excision repair, AP site formation"/>
    <property type="evidence" value="ECO:0007669"/>
    <property type="project" value="TreeGrafter"/>
</dbReference>
<dbReference type="Pfam" id="PF00730">
    <property type="entry name" value="HhH-GPD"/>
    <property type="match status" value="1"/>
</dbReference>
<evidence type="ECO:0000259" key="4">
    <source>
        <dbReference type="SMART" id="SM00478"/>
    </source>
</evidence>
<dbReference type="GO" id="GO:0032993">
    <property type="term" value="C:protein-DNA complex"/>
    <property type="evidence" value="ECO:0007669"/>
    <property type="project" value="TreeGrafter"/>
</dbReference>
<dbReference type="GO" id="GO:0008725">
    <property type="term" value="F:DNA-3-methyladenine glycosylase activity"/>
    <property type="evidence" value="ECO:0007669"/>
    <property type="project" value="TreeGrafter"/>
</dbReference>
<keyword evidence="6" id="KW-1185">Reference proteome</keyword>
<feature type="compositionally biased region" description="Basic residues" evidence="3">
    <location>
        <begin position="257"/>
        <end position="268"/>
    </location>
</feature>
<dbReference type="GO" id="GO:0032131">
    <property type="term" value="F:alkylated DNA binding"/>
    <property type="evidence" value="ECO:0007669"/>
    <property type="project" value="TreeGrafter"/>
</dbReference>
<dbReference type="CDD" id="cd00056">
    <property type="entry name" value="ENDO3c"/>
    <property type="match status" value="1"/>
</dbReference>
<name>A0A835SNC1_CHLIN</name>
<keyword evidence="1" id="KW-0227">DNA damage</keyword>
<organism evidence="5 6">
    <name type="scientific">Chlamydomonas incerta</name>
    <dbReference type="NCBI Taxonomy" id="51695"/>
    <lineage>
        <taxon>Eukaryota</taxon>
        <taxon>Viridiplantae</taxon>
        <taxon>Chlorophyta</taxon>
        <taxon>core chlorophytes</taxon>
        <taxon>Chlorophyceae</taxon>
        <taxon>CS clade</taxon>
        <taxon>Chlamydomonadales</taxon>
        <taxon>Chlamydomonadaceae</taxon>
        <taxon>Chlamydomonas</taxon>
    </lineage>
</organism>
<evidence type="ECO:0000313" key="5">
    <source>
        <dbReference type="EMBL" id="KAG2423825.1"/>
    </source>
</evidence>
<gene>
    <name evidence="5" type="ORF">HXX76_014985</name>
</gene>
<dbReference type="GO" id="GO:0006307">
    <property type="term" value="P:DNA alkylation repair"/>
    <property type="evidence" value="ECO:0007669"/>
    <property type="project" value="TreeGrafter"/>
</dbReference>
<dbReference type="Gene3D" id="1.10.340.30">
    <property type="entry name" value="Hypothetical protein, domain 2"/>
    <property type="match status" value="1"/>
</dbReference>
<dbReference type="SUPFAM" id="SSF48150">
    <property type="entry name" value="DNA-glycosylase"/>
    <property type="match status" value="1"/>
</dbReference>
<feature type="region of interest" description="Disordered" evidence="3">
    <location>
        <begin position="111"/>
        <end position="153"/>
    </location>
</feature>
<dbReference type="PANTHER" id="PTHR43003:SF5">
    <property type="entry name" value="DNA-3-METHYLADENINE GLYCOSYLASE"/>
    <property type="match status" value="1"/>
</dbReference>
<comment type="caution">
    <text evidence="5">The sequence shown here is derived from an EMBL/GenBank/DDBJ whole genome shotgun (WGS) entry which is preliminary data.</text>
</comment>
<dbReference type="AlphaFoldDB" id="A0A835SNC1"/>
<accession>A0A835SNC1</accession>
<feature type="region of interest" description="Disordered" evidence="3">
    <location>
        <begin position="480"/>
        <end position="517"/>
    </location>
</feature>
<proteinExistence type="predicted"/>
<dbReference type="EMBL" id="JAEHOC010000073">
    <property type="protein sequence ID" value="KAG2423825.1"/>
    <property type="molecule type" value="Genomic_DNA"/>
</dbReference>
<feature type="compositionally biased region" description="Low complexity" evidence="3">
    <location>
        <begin position="490"/>
        <end position="511"/>
    </location>
</feature>
<reference evidence="5" key="1">
    <citation type="journal article" date="2020" name="bioRxiv">
        <title>Comparative genomics of Chlamydomonas.</title>
        <authorList>
            <person name="Craig R.J."/>
            <person name="Hasan A.R."/>
            <person name="Ness R.W."/>
            <person name="Keightley P.D."/>
        </authorList>
    </citation>
    <scope>NUCLEOTIDE SEQUENCE</scope>
    <source>
        <strain evidence="5">SAG 7.73</strain>
    </source>
</reference>
<dbReference type="OrthoDB" id="415889at2759"/>
<evidence type="ECO:0000256" key="2">
    <source>
        <dbReference type="ARBA" id="ARBA00023204"/>
    </source>
</evidence>
<evidence type="ECO:0000256" key="1">
    <source>
        <dbReference type="ARBA" id="ARBA00022763"/>
    </source>
</evidence>
<keyword evidence="2" id="KW-0234">DNA repair</keyword>
<dbReference type="GO" id="GO:0043916">
    <property type="term" value="F:DNA-7-methylguanine glycosylase activity"/>
    <property type="evidence" value="ECO:0007669"/>
    <property type="project" value="TreeGrafter"/>
</dbReference>
<dbReference type="GO" id="GO:0005634">
    <property type="term" value="C:nucleus"/>
    <property type="evidence" value="ECO:0007669"/>
    <property type="project" value="TreeGrafter"/>
</dbReference>
<feature type="region of interest" description="Disordered" evidence="3">
    <location>
        <begin position="257"/>
        <end position="304"/>
    </location>
</feature>
<feature type="domain" description="HhH-GPD" evidence="4">
    <location>
        <begin position="321"/>
        <end position="479"/>
    </location>
</feature>
<dbReference type="InterPro" id="IPR003265">
    <property type="entry name" value="HhH-GPD_domain"/>
</dbReference>
<dbReference type="Proteomes" id="UP000650467">
    <property type="component" value="Unassembled WGS sequence"/>
</dbReference>
<protein>
    <recommendedName>
        <fullName evidence="4">HhH-GPD domain-containing protein</fullName>
    </recommendedName>
</protein>
<dbReference type="Gene3D" id="1.10.1670.40">
    <property type="match status" value="1"/>
</dbReference>
<dbReference type="InterPro" id="IPR051912">
    <property type="entry name" value="Alkylbase_DNA_Glycosylase/TA"/>
</dbReference>
<dbReference type="InterPro" id="IPR011257">
    <property type="entry name" value="DNA_glycosylase"/>
</dbReference>